<accession>A0AAN7X340</accession>
<dbReference type="PROSITE" id="PS50007">
    <property type="entry name" value="PIPLC_X_DOMAIN"/>
    <property type="match status" value="1"/>
</dbReference>
<sequence>MEEYFIEEKTFFDSQYDYDFTHLSDFAVCIRGNALYERPKGWYRMALKVKGKYPDGDTWLGPDGGRSRSVPGEWPVSYHGTSLDGARGIIKSHYIAGHRAACGRGIYSTPSIYVAESEQYAKTFQSKTTGKYYKVILQNQINPDILLICNPADYWLIPVDEGTPAWREVEISEGSIRPYGILIREI</sequence>
<dbReference type="EMBL" id="JAUZQC010000018">
    <property type="protein sequence ID" value="KAK5855333.1"/>
    <property type="molecule type" value="Genomic_DNA"/>
</dbReference>
<evidence type="ECO:0000313" key="2">
    <source>
        <dbReference type="Proteomes" id="UP001346869"/>
    </source>
</evidence>
<dbReference type="SUPFAM" id="SSF56399">
    <property type="entry name" value="ADP-ribosylation"/>
    <property type="match status" value="1"/>
</dbReference>
<organism evidence="1 2">
    <name type="scientific">Eleginops maclovinus</name>
    <name type="common">Patagonian blennie</name>
    <name type="synonym">Eleginus maclovinus</name>
    <dbReference type="NCBI Taxonomy" id="56733"/>
    <lineage>
        <taxon>Eukaryota</taxon>
        <taxon>Metazoa</taxon>
        <taxon>Chordata</taxon>
        <taxon>Craniata</taxon>
        <taxon>Vertebrata</taxon>
        <taxon>Euteleostomi</taxon>
        <taxon>Actinopterygii</taxon>
        <taxon>Neopterygii</taxon>
        <taxon>Teleostei</taxon>
        <taxon>Neoteleostei</taxon>
        <taxon>Acanthomorphata</taxon>
        <taxon>Eupercaria</taxon>
        <taxon>Perciformes</taxon>
        <taxon>Notothenioidei</taxon>
        <taxon>Eleginopidae</taxon>
        <taxon>Eleginops</taxon>
    </lineage>
</organism>
<protein>
    <submittedName>
        <fullName evidence="1">Uncharacterized protein</fullName>
    </submittedName>
</protein>
<proteinExistence type="predicted"/>
<reference evidence="1 2" key="2">
    <citation type="journal article" date="2023" name="Mol. Biol. Evol.">
        <title>Genomics of Secondarily Temperate Adaptation in the Only Non-Antarctic Icefish.</title>
        <authorList>
            <person name="Rivera-Colon A.G."/>
            <person name="Rayamajhi N."/>
            <person name="Minhas B.F."/>
            <person name="Madrigal G."/>
            <person name="Bilyk K.T."/>
            <person name="Yoon V."/>
            <person name="Hune M."/>
            <person name="Gregory S."/>
            <person name="Cheng C.H.C."/>
            <person name="Catchen J.M."/>
        </authorList>
    </citation>
    <scope>NUCLEOTIDE SEQUENCE [LARGE SCALE GENOMIC DNA]</scope>
    <source>
        <strain evidence="1">JMC-PN-2008</strain>
    </source>
</reference>
<comment type="caution">
    <text evidence="1">The sequence shown here is derived from an EMBL/GenBank/DDBJ whole genome shotgun (WGS) entry which is preliminary data.</text>
</comment>
<name>A0AAN7X340_ELEMC</name>
<evidence type="ECO:0000313" key="1">
    <source>
        <dbReference type="EMBL" id="KAK5855333.1"/>
    </source>
</evidence>
<gene>
    <name evidence="1" type="ORF">PBY51_005440</name>
</gene>
<keyword evidence="2" id="KW-1185">Reference proteome</keyword>
<dbReference type="PANTHER" id="PTHR36649">
    <property type="entry name" value="UBIQUITIN-LIKE DOMAIN-CONTAINING PROTEIN"/>
    <property type="match status" value="1"/>
</dbReference>
<reference evidence="1 2" key="1">
    <citation type="journal article" date="2023" name="Genes (Basel)">
        <title>Chromosome-Level Genome Assembly and Circadian Gene Repertoire of the Patagonia Blennie Eleginops maclovinus-The Closest Ancestral Proxy of Antarctic Cryonotothenioids.</title>
        <authorList>
            <person name="Cheng C.C."/>
            <person name="Rivera-Colon A.G."/>
            <person name="Minhas B.F."/>
            <person name="Wilson L."/>
            <person name="Rayamajhi N."/>
            <person name="Vargas-Chacoff L."/>
            <person name="Catchen J.M."/>
        </authorList>
    </citation>
    <scope>NUCLEOTIDE SEQUENCE [LARGE SCALE GENOMIC DNA]</scope>
    <source>
        <strain evidence="1">JMC-PN-2008</strain>
    </source>
</reference>
<dbReference type="Proteomes" id="UP001346869">
    <property type="component" value="Unassembled WGS sequence"/>
</dbReference>
<dbReference type="PANTHER" id="PTHR36649:SF28">
    <property type="entry name" value="UBIQUITIN-LIKE DOMAIN-CONTAINING PROTEIN"/>
    <property type="match status" value="1"/>
</dbReference>
<dbReference type="AlphaFoldDB" id="A0AAN7X340"/>